<sequence length="293" mass="33619">MNTRDLEYFISLTELKVFSKVAEEFKVSQPTITFALQRLEKEMDAKLIIRHRTHGELIVTDSGKQLLNHARAIIRHFDVAKRNIANLKAKKVSIGLPPIIETRYFPTIAQHLKERKLLNSIITYEYGSETTKSALKNGELDLALLGSNNPLEDPDIETEEIERIPFCAYVSKDHPLANEGKIHFADLAKEDFVLFKQGFTQNESFNQLAKRNSFHPNVIFRSNETNNIMSLISNNVGVGFFNSLVQVPDGVVKLDFLDEDMPMFVTNLVYLKSHYFNDFQKEVLDVIRDSLKR</sequence>
<dbReference type="PANTHER" id="PTHR30419">
    <property type="entry name" value="HTH-TYPE TRANSCRIPTIONAL REGULATOR YBHD"/>
    <property type="match status" value="1"/>
</dbReference>
<evidence type="ECO:0000313" key="8">
    <source>
        <dbReference type="Proteomes" id="UP000037749"/>
    </source>
</evidence>
<dbReference type="InterPro" id="IPR005119">
    <property type="entry name" value="LysR_subst-bd"/>
</dbReference>
<proteinExistence type="inferred from homology"/>
<dbReference type="EMBL" id="JXCZ01000046">
    <property type="protein sequence ID" value="KOY77753.1"/>
    <property type="molecule type" value="Genomic_DNA"/>
</dbReference>
<dbReference type="Pfam" id="PF03466">
    <property type="entry name" value="LysR_substrate"/>
    <property type="match status" value="1"/>
</dbReference>
<dbReference type="GO" id="GO:0003700">
    <property type="term" value="F:DNA-binding transcription factor activity"/>
    <property type="evidence" value="ECO:0007669"/>
    <property type="project" value="InterPro"/>
</dbReference>
<evidence type="ECO:0000256" key="4">
    <source>
        <dbReference type="ARBA" id="ARBA00023163"/>
    </source>
</evidence>
<dbReference type="AlphaFoldDB" id="A0A0C3A0V8"/>
<dbReference type="PANTHER" id="PTHR30419:SF8">
    <property type="entry name" value="NITROGEN ASSIMILATION TRANSCRIPTIONAL ACTIVATOR-RELATED"/>
    <property type="match status" value="1"/>
</dbReference>
<evidence type="ECO:0000256" key="1">
    <source>
        <dbReference type="ARBA" id="ARBA00009437"/>
    </source>
</evidence>
<keyword evidence="4" id="KW-0804">Transcription</keyword>
<dbReference type="InterPro" id="IPR050950">
    <property type="entry name" value="HTH-type_LysR_regulators"/>
</dbReference>
<feature type="domain" description="HTH lysR-type" evidence="5">
    <location>
        <begin position="1"/>
        <end position="58"/>
    </location>
</feature>
<dbReference type="InterPro" id="IPR036390">
    <property type="entry name" value="WH_DNA-bd_sf"/>
</dbReference>
<comment type="similarity">
    <text evidence="1">Belongs to the LysR transcriptional regulatory family.</text>
</comment>
<dbReference type="SUPFAM" id="SSF46785">
    <property type="entry name" value="Winged helix' DNA-binding domain"/>
    <property type="match status" value="1"/>
</dbReference>
<comment type="caution">
    <text evidence="6">The sequence shown here is derived from an EMBL/GenBank/DDBJ whole genome shotgun (WGS) entry which is preliminary data.</text>
</comment>
<keyword evidence="2" id="KW-0805">Transcription regulation</keyword>
<protein>
    <submittedName>
        <fullName evidence="6">Malolactic regulator</fullName>
    </submittedName>
</protein>
<dbReference type="PATRIC" id="fig|148814.10.peg.1345"/>
<organism evidence="6 9">
    <name type="scientific">Apilactobacillus kunkeei</name>
    <dbReference type="NCBI Taxonomy" id="148814"/>
    <lineage>
        <taxon>Bacteria</taxon>
        <taxon>Bacillati</taxon>
        <taxon>Bacillota</taxon>
        <taxon>Bacilli</taxon>
        <taxon>Lactobacillales</taxon>
        <taxon>Lactobacillaceae</taxon>
        <taxon>Apilactobacillus</taxon>
    </lineage>
</organism>
<evidence type="ECO:0000256" key="3">
    <source>
        <dbReference type="ARBA" id="ARBA00023125"/>
    </source>
</evidence>
<gene>
    <name evidence="6" type="primary">mleR</name>
    <name evidence="6" type="ORF">FF306_00615</name>
    <name evidence="7" type="ORF">RZ72_02740</name>
</gene>
<name>A0A0C3A0V8_9LACO</name>
<reference evidence="6 9" key="2">
    <citation type="journal article" date="2016" name="Syst. Appl. Microbiol.">
        <title>Genomic characterization of a fructophilic bee symbiont Lactobacillus kunkeei reveals its niche-specific adaptation.</title>
        <authorList>
            <person name="Maeno S."/>
            <person name="Tanizawa Y."/>
            <person name="Kanesaki Y."/>
            <person name="Kubota E."/>
            <person name="Kumar H."/>
            <person name="Dicks L."/>
            <person name="Salminen S."/>
            <person name="Nakagawa J."/>
            <person name="Arita M."/>
            <person name="Endo A."/>
        </authorList>
    </citation>
    <scope>NUCLEOTIDE SEQUENCE [LARGE SCALE GENOMIC DNA]</scope>
    <source>
        <strain evidence="6 9">FF30-6</strain>
    </source>
</reference>
<dbReference type="GO" id="GO:0005829">
    <property type="term" value="C:cytosol"/>
    <property type="evidence" value="ECO:0007669"/>
    <property type="project" value="TreeGrafter"/>
</dbReference>
<dbReference type="PROSITE" id="PS50931">
    <property type="entry name" value="HTH_LYSR"/>
    <property type="match status" value="1"/>
</dbReference>
<dbReference type="Proteomes" id="UP000037749">
    <property type="component" value="Unassembled WGS sequence"/>
</dbReference>
<evidence type="ECO:0000259" key="5">
    <source>
        <dbReference type="PROSITE" id="PS50931"/>
    </source>
</evidence>
<evidence type="ECO:0000256" key="2">
    <source>
        <dbReference type="ARBA" id="ARBA00023015"/>
    </source>
</evidence>
<dbReference type="Pfam" id="PF00126">
    <property type="entry name" value="HTH_1"/>
    <property type="match status" value="1"/>
</dbReference>
<evidence type="ECO:0000313" key="7">
    <source>
        <dbReference type="EMBL" id="KOY77753.1"/>
    </source>
</evidence>
<dbReference type="RefSeq" id="WP_041153182.1">
    <property type="nucleotide sequence ID" value="NZ_BDDX01000005.1"/>
</dbReference>
<keyword evidence="3" id="KW-0238">DNA-binding</keyword>
<dbReference type="InterPro" id="IPR000847">
    <property type="entry name" value="LysR_HTH_N"/>
</dbReference>
<dbReference type="Proteomes" id="UP000186588">
    <property type="component" value="Unassembled WGS sequence"/>
</dbReference>
<reference evidence="7 8" key="1">
    <citation type="journal article" date="2015" name="Genome Biol. Evol.">
        <title>Functionally Structured Genomes in Lactobacillus kunkeei Colonizing the Honey Crop and Food Products of Honeybees and Stingless Bees.</title>
        <authorList>
            <person name="Tamarit D."/>
            <person name="Ellegaard K.M."/>
            <person name="Wikander J."/>
            <person name="Olofsson T."/>
            <person name="Vasquez A."/>
            <person name="Andersson S.G."/>
        </authorList>
    </citation>
    <scope>NUCLEOTIDE SEQUENCE [LARGE SCALE GENOMIC DNA]</scope>
    <source>
        <strain evidence="7 8">LAla</strain>
    </source>
</reference>
<dbReference type="InterPro" id="IPR036388">
    <property type="entry name" value="WH-like_DNA-bd_sf"/>
</dbReference>
<dbReference type="GO" id="GO:0003677">
    <property type="term" value="F:DNA binding"/>
    <property type="evidence" value="ECO:0007669"/>
    <property type="project" value="UniProtKB-KW"/>
</dbReference>
<evidence type="ECO:0000313" key="6">
    <source>
        <dbReference type="EMBL" id="GAT90514.1"/>
    </source>
</evidence>
<dbReference type="EMBL" id="BDDX01000005">
    <property type="protein sequence ID" value="GAT90514.1"/>
    <property type="molecule type" value="Genomic_DNA"/>
</dbReference>
<accession>A0A0C3A0V8</accession>
<dbReference type="Gene3D" id="3.40.190.290">
    <property type="match status" value="1"/>
</dbReference>
<evidence type="ECO:0000313" key="9">
    <source>
        <dbReference type="Proteomes" id="UP000186588"/>
    </source>
</evidence>
<dbReference type="Gene3D" id="1.10.10.10">
    <property type="entry name" value="Winged helix-like DNA-binding domain superfamily/Winged helix DNA-binding domain"/>
    <property type="match status" value="1"/>
</dbReference>
<dbReference type="SUPFAM" id="SSF53850">
    <property type="entry name" value="Periplasmic binding protein-like II"/>
    <property type="match status" value="1"/>
</dbReference>